<evidence type="ECO:0000256" key="1">
    <source>
        <dbReference type="SAM" id="Phobius"/>
    </source>
</evidence>
<keyword evidence="1" id="KW-0812">Transmembrane</keyword>
<dbReference type="Pfam" id="PF05553">
    <property type="entry name" value="DUF761"/>
    <property type="match status" value="1"/>
</dbReference>
<keyword evidence="1" id="KW-0472">Membrane</keyword>
<evidence type="ECO:0000313" key="3">
    <source>
        <dbReference type="EMBL" id="KAL3377360.1"/>
    </source>
</evidence>
<dbReference type="Pfam" id="PF14364">
    <property type="entry name" value="DUF4408"/>
    <property type="match status" value="1"/>
</dbReference>
<comment type="caution">
    <text evidence="3">The sequence shown here is derived from an EMBL/GenBank/DDBJ whole genome shotgun (WGS) entry which is preliminary data.</text>
</comment>
<keyword evidence="1" id="KW-1133">Transmembrane helix</keyword>
<proteinExistence type="predicted"/>
<dbReference type="InterPro" id="IPR008480">
    <property type="entry name" value="DUF761_pln"/>
</dbReference>
<dbReference type="EMBL" id="JBJKTR010000002">
    <property type="protein sequence ID" value="KAL3377360.1"/>
    <property type="molecule type" value="Genomic_DNA"/>
</dbReference>
<feature type="domain" description="DUF4408" evidence="2">
    <location>
        <begin position="70"/>
        <end position="101"/>
    </location>
</feature>
<gene>
    <name evidence="3" type="ORF">AABB24_003658</name>
</gene>
<reference evidence="3 4" key="1">
    <citation type="submission" date="2024-05" db="EMBL/GenBank/DDBJ databases">
        <title>De novo assembly of an allotetraploid wild potato.</title>
        <authorList>
            <person name="Hosaka A.J."/>
        </authorList>
    </citation>
    <scope>NUCLEOTIDE SEQUENCE [LARGE SCALE GENOMIC DNA]</scope>
    <source>
        <tissue evidence="3">Young leaves</tissue>
    </source>
</reference>
<name>A0ABD2V886_9SOLN</name>
<sequence length="382" mass="43071">PTHFSITNPLHLLLHSPENSPEKQKIKIRLSKKMSNSLILSIKVVLISIGAISLVMVAKASIPLIYYELPAIWSVVIAWLKPPYLYFVINGIILIIVATSRTSNHKESSSDDQFQPLITARTPPQSDLIAITQSELHSVQSEVKVFEAVPVPVDEPQVFEVKPVLVNGSVVVMNHGDEDVIDEPDASEAIVISKSVVSPLPEIETKNEFLLVPATEKPLVSSRFGNRKPAVKMSPEGVKSLKVSRSKKPETLENTWKMITEGRHVPLTRHMKKSDTFHIHGRHVAAVDDDAPEKNENSTTFPPQHHHQRHVLKSETFKDRTNYVSPSYSRSPPAVKIWKDPSLSSDELNRKVEAFIKKFNEDMRLQRQQSMQQYMEMINRGV</sequence>
<accession>A0ABD2V886</accession>
<feature type="non-terminal residue" evidence="3">
    <location>
        <position position="1"/>
    </location>
</feature>
<dbReference type="Proteomes" id="UP001627284">
    <property type="component" value="Unassembled WGS sequence"/>
</dbReference>
<feature type="transmembrane region" description="Helical" evidence="1">
    <location>
        <begin position="38"/>
        <end position="66"/>
    </location>
</feature>
<dbReference type="PANTHER" id="PTHR33098">
    <property type="entry name" value="COTTON FIBER (DUF761)"/>
    <property type="match status" value="1"/>
</dbReference>
<dbReference type="InterPro" id="IPR025520">
    <property type="entry name" value="DUF4408"/>
</dbReference>
<evidence type="ECO:0000259" key="2">
    <source>
        <dbReference type="Pfam" id="PF14364"/>
    </source>
</evidence>
<dbReference type="PANTHER" id="PTHR33098:SF66">
    <property type="entry name" value="DUF4408 DOMAIN-CONTAINING PROTEIN"/>
    <property type="match status" value="1"/>
</dbReference>
<protein>
    <recommendedName>
        <fullName evidence="2">DUF4408 domain-containing protein</fullName>
    </recommendedName>
</protein>
<organism evidence="3 4">
    <name type="scientific">Solanum stoloniferum</name>
    <dbReference type="NCBI Taxonomy" id="62892"/>
    <lineage>
        <taxon>Eukaryota</taxon>
        <taxon>Viridiplantae</taxon>
        <taxon>Streptophyta</taxon>
        <taxon>Embryophyta</taxon>
        <taxon>Tracheophyta</taxon>
        <taxon>Spermatophyta</taxon>
        <taxon>Magnoliopsida</taxon>
        <taxon>eudicotyledons</taxon>
        <taxon>Gunneridae</taxon>
        <taxon>Pentapetalae</taxon>
        <taxon>asterids</taxon>
        <taxon>lamiids</taxon>
        <taxon>Solanales</taxon>
        <taxon>Solanaceae</taxon>
        <taxon>Solanoideae</taxon>
        <taxon>Solaneae</taxon>
        <taxon>Solanum</taxon>
    </lineage>
</organism>
<evidence type="ECO:0000313" key="4">
    <source>
        <dbReference type="Proteomes" id="UP001627284"/>
    </source>
</evidence>
<keyword evidence="4" id="KW-1185">Reference proteome</keyword>
<feature type="transmembrane region" description="Helical" evidence="1">
    <location>
        <begin position="72"/>
        <end position="98"/>
    </location>
</feature>
<dbReference type="AlphaFoldDB" id="A0ABD2V886"/>